<dbReference type="InterPro" id="IPR005804">
    <property type="entry name" value="FA_desaturase_dom"/>
</dbReference>
<dbReference type="PANTHER" id="PTHR19353:SF19">
    <property type="entry name" value="DELTA(5) FATTY ACID DESATURASE C-RELATED"/>
    <property type="match status" value="1"/>
</dbReference>
<gene>
    <name evidence="4" type="ORF">FOZ60_001880</name>
</gene>
<evidence type="ECO:0000259" key="3">
    <source>
        <dbReference type="PROSITE" id="PS50255"/>
    </source>
</evidence>
<comment type="caution">
    <text evidence="4">The sequence shown here is derived from an EMBL/GenBank/DDBJ whole genome shotgun (WGS) entry which is preliminary data.</text>
</comment>
<dbReference type="GO" id="GO:0016020">
    <property type="term" value="C:membrane"/>
    <property type="evidence" value="ECO:0007669"/>
    <property type="project" value="TreeGrafter"/>
</dbReference>
<dbReference type="GO" id="GO:0042759">
    <property type="term" value="P:long-chain fatty acid biosynthetic process"/>
    <property type="evidence" value="ECO:0007669"/>
    <property type="project" value="UniProtKB-ARBA"/>
</dbReference>
<keyword evidence="2" id="KW-0472">Membrane</keyword>
<dbReference type="SUPFAM" id="SSF55856">
    <property type="entry name" value="Cytochrome b5-like heme/steroid binding domain"/>
    <property type="match status" value="1"/>
</dbReference>
<dbReference type="InterPro" id="IPR012171">
    <property type="entry name" value="Fatty_acid_desaturase"/>
</dbReference>
<dbReference type="InterPro" id="IPR001199">
    <property type="entry name" value="Cyt_B5-like_heme/steroid-bd"/>
</dbReference>
<organism evidence="4 5">
    <name type="scientific">Perkinsus olseni</name>
    <name type="common">Perkinsus atlanticus</name>
    <dbReference type="NCBI Taxonomy" id="32597"/>
    <lineage>
        <taxon>Eukaryota</taxon>
        <taxon>Sar</taxon>
        <taxon>Alveolata</taxon>
        <taxon>Perkinsozoa</taxon>
        <taxon>Perkinsea</taxon>
        <taxon>Perkinsida</taxon>
        <taxon>Perkinsidae</taxon>
        <taxon>Perkinsus</taxon>
    </lineage>
</organism>
<protein>
    <recommendedName>
        <fullName evidence="3">Cytochrome b5 heme-binding domain-containing protein</fullName>
    </recommendedName>
</protein>
<feature type="transmembrane region" description="Helical" evidence="2">
    <location>
        <begin position="288"/>
        <end position="306"/>
    </location>
</feature>
<feature type="transmembrane region" description="Helical" evidence="2">
    <location>
        <begin position="251"/>
        <end position="267"/>
    </location>
</feature>
<feature type="transmembrane region" description="Helical" evidence="2">
    <location>
        <begin position="124"/>
        <end position="146"/>
    </location>
</feature>
<dbReference type="CDD" id="cd03506">
    <property type="entry name" value="Delta6-FADS-like"/>
    <property type="match status" value="1"/>
</dbReference>
<dbReference type="PANTHER" id="PTHR19353">
    <property type="entry name" value="FATTY ACID DESATURASE 2"/>
    <property type="match status" value="1"/>
</dbReference>
<evidence type="ECO:0000313" key="5">
    <source>
        <dbReference type="Proteomes" id="UP000541610"/>
    </source>
</evidence>
<evidence type="ECO:0000313" key="4">
    <source>
        <dbReference type="EMBL" id="KAF4696203.1"/>
    </source>
</evidence>
<dbReference type="EMBL" id="JABANP010000013">
    <property type="protein sequence ID" value="KAF4696203.1"/>
    <property type="molecule type" value="Genomic_DNA"/>
</dbReference>
<keyword evidence="2" id="KW-0812">Transmembrane</keyword>
<dbReference type="OrthoDB" id="260091at2759"/>
<dbReference type="GO" id="GO:0016717">
    <property type="term" value="F:oxidoreductase activity, acting on paired donors, with oxidation of a pair of donors resulting in the reduction of molecular oxygen to two molecules of water"/>
    <property type="evidence" value="ECO:0007669"/>
    <property type="project" value="TreeGrafter"/>
</dbReference>
<dbReference type="AlphaFoldDB" id="A0A7J6PJ99"/>
<dbReference type="Pfam" id="PF00487">
    <property type="entry name" value="FA_desaturase"/>
    <property type="match status" value="1"/>
</dbReference>
<accession>A0A7J6PJ99</accession>
<name>A0A7J6PJ99_PEROL</name>
<sequence length="449" mass="51648">MVDYSTPVLADAEPAPSRPSSGGTVIIKLFGKWVDVTYWLKDHPGGSKVLRAFNNKDATDAVMAMHSEEAIKRVLSMSGFNNNNDRSSEDELERRPSKEQLMYHRLQSDAKARGWYKANFAYEILKAVISFGMLLIGLGLLMLWPAHDGHKGLWSSVLLIGFGWYQLGWLGHDWSHHTALHVSNTKWAKIDDYLGWFTGVARGNTLLWWKLRHNTHHVLTNQYEHDPDILTQPLFHFFEDYRIGAITRYQALYYIPALTLLHIYWLYESIEVCIRQSRSINKHTRHHARRDSLAMILHVLGMGYIVYSTGHWLPIILSYMLSGFLTAIVVFASHYNEPRIPAHESLSLIRQTLLTTINIGSFTGTYWESKLWFYLTGGLNMQIEHHLFPTMPRHNLPNTTPLVKEMAKELGLPYKETNIIQCTVGAVSTLEFNALRNMKNRVEGVMKQR</sequence>
<dbReference type="PROSITE" id="PS50255">
    <property type="entry name" value="CYTOCHROME_B5_2"/>
    <property type="match status" value="1"/>
</dbReference>
<dbReference type="Gene3D" id="3.10.120.10">
    <property type="entry name" value="Cytochrome b5-like heme/steroid binding domain"/>
    <property type="match status" value="1"/>
</dbReference>
<dbReference type="Proteomes" id="UP000541610">
    <property type="component" value="Unassembled WGS sequence"/>
</dbReference>
<proteinExistence type="predicted"/>
<dbReference type="InterPro" id="IPR036400">
    <property type="entry name" value="Cyt_B5-like_heme/steroid_sf"/>
</dbReference>
<evidence type="ECO:0000256" key="1">
    <source>
        <dbReference type="SAM" id="MobiDB-lite"/>
    </source>
</evidence>
<dbReference type="PIRSF" id="PIRSF015921">
    <property type="entry name" value="FA_sphinglp_des"/>
    <property type="match status" value="1"/>
</dbReference>
<reference evidence="4 5" key="1">
    <citation type="submission" date="2020-04" db="EMBL/GenBank/DDBJ databases">
        <title>Perkinsus olseni comparative genomics.</title>
        <authorList>
            <person name="Bogema D.R."/>
        </authorList>
    </citation>
    <scope>NUCLEOTIDE SEQUENCE [LARGE SCALE GENOMIC DNA]</scope>
    <source>
        <strain evidence="4">00978-12</strain>
    </source>
</reference>
<evidence type="ECO:0000256" key="2">
    <source>
        <dbReference type="SAM" id="Phobius"/>
    </source>
</evidence>
<dbReference type="GO" id="GO:0006636">
    <property type="term" value="P:unsaturated fatty acid biosynthetic process"/>
    <property type="evidence" value="ECO:0007669"/>
    <property type="project" value="UniProtKB-ARBA"/>
</dbReference>
<feature type="domain" description="Cytochrome b5 heme-binding" evidence="3">
    <location>
        <begin position="31"/>
        <end position="70"/>
    </location>
</feature>
<dbReference type="Pfam" id="PF00173">
    <property type="entry name" value="Cyt-b5"/>
    <property type="match status" value="1"/>
</dbReference>
<feature type="region of interest" description="Disordered" evidence="1">
    <location>
        <begin position="1"/>
        <end position="20"/>
    </location>
</feature>
<feature type="transmembrane region" description="Helical" evidence="2">
    <location>
        <begin position="312"/>
        <end position="332"/>
    </location>
</feature>
<keyword evidence="2" id="KW-1133">Transmembrane helix</keyword>